<comment type="caution">
    <text evidence="1">The sequence shown here is derived from an EMBL/GenBank/DDBJ whole genome shotgun (WGS) entry which is preliminary data.</text>
</comment>
<protein>
    <submittedName>
        <fullName evidence="1">Uncharacterized protein</fullName>
    </submittedName>
</protein>
<evidence type="ECO:0000313" key="1">
    <source>
        <dbReference type="EMBL" id="MFC3958936.1"/>
    </source>
</evidence>
<dbReference type="EMBL" id="JBHSAQ010000009">
    <property type="protein sequence ID" value="MFC3958936.1"/>
    <property type="molecule type" value="Genomic_DNA"/>
</dbReference>
<dbReference type="GeneID" id="73901874"/>
<dbReference type="RefSeq" id="WP_256532769.1">
    <property type="nucleotide sequence ID" value="NZ_CP101824.1"/>
</dbReference>
<organism evidence="1 2">
    <name type="scientific">Halovivax cerinus</name>
    <dbReference type="NCBI Taxonomy" id="1487865"/>
    <lineage>
        <taxon>Archaea</taxon>
        <taxon>Methanobacteriati</taxon>
        <taxon>Methanobacteriota</taxon>
        <taxon>Stenosarchaea group</taxon>
        <taxon>Halobacteria</taxon>
        <taxon>Halobacteriales</taxon>
        <taxon>Natrialbaceae</taxon>
        <taxon>Halovivax</taxon>
    </lineage>
</organism>
<dbReference type="AlphaFoldDB" id="A0ABD5NPJ0"/>
<keyword evidence="2" id="KW-1185">Reference proteome</keyword>
<gene>
    <name evidence="1" type="ORF">ACFOUR_11240</name>
</gene>
<accession>A0ABD5NPJ0</accession>
<evidence type="ECO:0000313" key="2">
    <source>
        <dbReference type="Proteomes" id="UP001595846"/>
    </source>
</evidence>
<proteinExistence type="predicted"/>
<sequence length="71" mass="8416">MGRYRAIMTDTDRDYISREGDPSESQRLQSISRVRSRINEELATDIEVLEEHHPELLEELREVVCQDRDLD</sequence>
<reference evidence="1 2" key="1">
    <citation type="journal article" date="2019" name="Int. J. Syst. Evol. Microbiol.">
        <title>The Global Catalogue of Microorganisms (GCM) 10K type strain sequencing project: providing services to taxonomists for standard genome sequencing and annotation.</title>
        <authorList>
            <consortium name="The Broad Institute Genomics Platform"/>
            <consortium name="The Broad Institute Genome Sequencing Center for Infectious Disease"/>
            <person name="Wu L."/>
            <person name="Ma J."/>
        </authorList>
    </citation>
    <scope>NUCLEOTIDE SEQUENCE [LARGE SCALE GENOMIC DNA]</scope>
    <source>
        <strain evidence="1 2">IBRC-M 10256</strain>
    </source>
</reference>
<dbReference type="Proteomes" id="UP001595846">
    <property type="component" value="Unassembled WGS sequence"/>
</dbReference>
<name>A0ABD5NPJ0_9EURY</name>